<keyword evidence="10" id="KW-0858">Xylan degradation</keyword>
<dbReference type="Gene3D" id="3.20.20.80">
    <property type="entry name" value="Glycosidases"/>
    <property type="match status" value="1"/>
</dbReference>
<dbReference type="EC" id="3.2.1.8" evidence="7"/>
<dbReference type="GO" id="GO:0031176">
    <property type="term" value="F:endo-1,4-beta-xylanase activity"/>
    <property type="evidence" value="ECO:0007669"/>
    <property type="project" value="UniProtKB-EC"/>
</dbReference>
<protein>
    <recommendedName>
        <fullName evidence="7">Beta-xylanase</fullName>
        <ecNumber evidence="7">3.2.1.8</ecNumber>
    </recommendedName>
</protein>
<comment type="similarity">
    <text evidence="7">Belongs to the glycosyl hydrolase 10 (cellulase F) family.</text>
</comment>
<evidence type="ECO:0000256" key="5">
    <source>
        <dbReference type="ARBA" id="ARBA00023326"/>
    </source>
</evidence>
<name>W0FHI7_9BACT</name>
<sequence>MTKKLFAFLMIISLLCGCASAMAGKAETIYTSDFTKDEDGWYGRWADIARTDENTLKTTGRQDNWTSPGREFSLVAGTLYTISVEVRQNDAGTANFMISAELTTDGNVRYENIAKGNVRQGKWTKITGRYKAGDDDKYVLYVETTDAMTLDFEIRNFTLTAPNGQPAPKPTEPPMEIKETESVPSLKEIYSDKFDFGSAAPQMVFSDPKWTKLMKEQFSILTPENEMKPDSVLDVNGSIKLLKETGDETAVAVRFTAAKSLLNFAKQNGIKVHGHVLIWHSQTPEAFFHEGYDTKKPYVTREVMLGRMENYIRGVFEYLDENYPGVVVSWDVLNEAIDDGSNWLRNSNWKKIIGEDYPNQAYAFARKYAPQGTKLYYNDYNTAVPGKLRGIVRLLNTLIPEGNIDGYGFQMHHGLSFPSINQIRTAVNTVAKLGIRLRVSELDVTVDNNTEASFTKQAKYYAEVMKIILEYSDQFEAVQVWGLTDLMSWRSRNYPLLFDGRGNPKPAFWAVADPESVK</sequence>
<dbReference type="SUPFAM" id="SSF51445">
    <property type="entry name" value="(Trans)glycosidases"/>
    <property type="match status" value="1"/>
</dbReference>
<proteinExistence type="inferred from homology"/>
<keyword evidence="5 7" id="KW-0624">Polysaccharide degradation</keyword>
<evidence type="ECO:0000259" key="9">
    <source>
        <dbReference type="PROSITE" id="PS51760"/>
    </source>
</evidence>
<evidence type="ECO:0000256" key="1">
    <source>
        <dbReference type="ARBA" id="ARBA00022737"/>
    </source>
</evidence>
<dbReference type="PANTHER" id="PTHR31490">
    <property type="entry name" value="GLYCOSYL HYDROLASE"/>
    <property type="match status" value="1"/>
</dbReference>
<dbReference type="InterPro" id="IPR001000">
    <property type="entry name" value="GH10_dom"/>
</dbReference>
<feature type="active site" description="Nucleophile" evidence="6">
    <location>
        <position position="441"/>
    </location>
</feature>
<organism evidence="10">
    <name type="scientific">uncultured bacterium Contig1831</name>
    <dbReference type="NCBI Taxonomy" id="1393521"/>
    <lineage>
        <taxon>Bacteria</taxon>
        <taxon>environmental samples</taxon>
    </lineage>
</organism>
<dbReference type="PRINTS" id="PR00134">
    <property type="entry name" value="GLHYDRLASE10"/>
</dbReference>
<comment type="catalytic activity">
    <reaction evidence="7">
        <text>Endohydrolysis of (1-&gt;4)-beta-D-xylosidic linkages in xylans.</text>
        <dbReference type="EC" id="3.2.1.8"/>
    </reaction>
</comment>
<evidence type="ECO:0000256" key="8">
    <source>
        <dbReference type="SAM" id="SignalP"/>
    </source>
</evidence>
<dbReference type="SMART" id="SM00633">
    <property type="entry name" value="Glyco_10"/>
    <property type="match status" value="1"/>
</dbReference>
<dbReference type="Pfam" id="PF02018">
    <property type="entry name" value="CBM_4_9"/>
    <property type="match status" value="1"/>
</dbReference>
<dbReference type="InterPro" id="IPR031158">
    <property type="entry name" value="GH10_AS"/>
</dbReference>
<evidence type="ECO:0000256" key="7">
    <source>
        <dbReference type="RuleBase" id="RU361174"/>
    </source>
</evidence>
<dbReference type="InterPro" id="IPR003305">
    <property type="entry name" value="CenC_carb-bd"/>
</dbReference>
<dbReference type="InterPro" id="IPR044846">
    <property type="entry name" value="GH10"/>
</dbReference>
<dbReference type="GO" id="GO:0045493">
    <property type="term" value="P:xylan catabolic process"/>
    <property type="evidence" value="ECO:0007669"/>
    <property type="project" value="UniProtKB-KW"/>
</dbReference>
<dbReference type="AlphaFoldDB" id="W0FHI7"/>
<feature type="chain" id="PRO_5004789284" description="Beta-xylanase" evidence="8">
    <location>
        <begin position="24"/>
        <end position="518"/>
    </location>
</feature>
<dbReference type="SUPFAM" id="SSF49785">
    <property type="entry name" value="Galactose-binding domain-like"/>
    <property type="match status" value="1"/>
</dbReference>
<dbReference type="PROSITE" id="PS51760">
    <property type="entry name" value="GH10_2"/>
    <property type="match status" value="1"/>
</dbReference>
<dbReference type="PROSITE" id="PS00591">
    <property type="entry name" value="GH10_1"/>
    <property type="match status" value="1"/>
</dbReference>
<keyword evidence="8" id="KW-0732">Signal</keyword>
<dbReference type="PANTHER" id="PTHR31490:SF90">
    <property type="entry name" value="ENDO-1,4-BETA-XYLANASE A"/>
    <property type="match status" value="1"/>
</dbReference>
<accession>W0FHI7</accession>
<evidence type="ECO:0000256" key="6">
    <source>
        <dbReference type="PROSITE-ProRule" id="PRU10061"/>
    </source>
</evidence>
<dbReference type="InterPro" id="IPR017853">
    <property type="entry name" value="GH"/>
</dbReference>
<keyword evidence="2 7" id="KW-0378">Hydrolase</keyword>
<keyword evidence="4 7" id="KW-0326">Glycosidase</keyword>
<evidence type="ECO:0000256" key="2">
    <source>
        <dbReference type="ARBA" id="ARBA00022801"/>
    </source>
</evidence>
<evidence type="ECO:0000313" key="10">
    <source>
        <dbReference type="EMBL" id="AHF24178.1"/>
    </source>
</evidence>
<dbReference type="Pfam" id="PF00331">
    <property type="entry name" value="Glyco_hydro_10"/>
    <property type="match status" value="1"/>
</dbReference>
<evidence type="ECO:0000256" key="3">
    <source>
        <dbReference type="ARBA" id="ARBA00023277"/>
    </source>
</evidence>
<feature type="domain" description="GH10" evidence="9">
    <location>
        <begin position="180"/>
        <end position="514"/>
    </location>
</feature>
<dbReference type="Gene3D" id="2.60.120.260">
    <property type="entry name" value="Galactose-binding domain-like"/>
    <property type="match status" value="1"/>
</dbReference>
<evidence type="ECO:0000256" key="4">
    <source>
        <dbReference type="ARBA" id="ARBA00023295"/>
    </source>
</evidence>
<dbReference type="InterPro" id="IPR008979">
    <property type="entry name" value="Galactose-bd-like_sf"/>
</dbReference>
<keyword evidence="3 7" id="KW-0119">Carbohydrate metabolism</keyword>
<dbReference type="EMBL" id="KC246786">
    <property type="protein sequence ID" value="AHF24178.1"/>
    <property type="molecule type" value="Genomic_DNA"/>
</dbReference>
<feature type="signal peptide" evidence="8">
    <location>
        <begin position="1"/>
        <end position="23"/>
    </location>
</feature>
<dbReference type="PROSITE" id="PS51257">
    <property type="entry name" value="PROKAR_LIPOPROTEIN"/>
    <property type="match status" value="1"/>
</dbReference>
<keyword evidence="1" id="KW-0677">Repeat</keyword>
<reference evidence="10" key="1">
    <citation type="journal article" date="2013" name="PLoS ONE">
        <title>Metagenomic insights into the carbohydrate-active enzymes carried by the microorganisms adhering to solid digesta in the rumen of cows.</title>
        <authorList>
            <person name="Wang L."/>
            <person name="Hatem A."/>
            <person name="Catalyurek U.V."/>
            <person name="Morrison M."/>
            <person name="Yu Z."/>
        </authorList>
    </citation>
    <scope>NUCLEOTIDE SEQUENCE</scope>
</reference>